<proteinExistence type="predicted"/>
<evidence type="ECO:0000256" key="1">
    <source>
        <dbReference type="SAM" id="MobiDB-lite"/>
    </source>
</evidence>
<feature type="compositionally biased region" description="Basic and acidic residues" evidence="1">
    <location>
        <begin position="14"/>
        <end position="47"/>
    </location>
</feature>
<evidence type="ECO:0000313" key="3">
    <source>
        <dbReference type="Proteomes" id="UP000321223"/>
    </source>
</evidence>
<comment type="caution">
    <text evidence="2">The sequence shown here is derived from an EMBL/GenBank/DDBJ whole genome shotgun (WGS) entry which is preliminary data.</text>
</comment>
<sequence>MEGVKGPVVEALEEENKTEDTGHAEARGKEPARLTEGVHQEDTDEHR</sequence>
<dbReference type="Proteomes" id="UP000321223">
    <property type="component" value="Unassembled WGS sequence"/>
</dbReference>
<reference evidence="2 3" key="1">
    <citation type="journal article" date="2019" name="Appl. Environ. Microbiol.">
        <title>Co-occurrence of broad and narrow host-range viruses infecting the toxic bloom-forming cyanobacterium Microcystis aeruginosa.</title>
        <authorList>
            <person name="Morimoto D."/>
            <person name="Tominaga K."/>
            <person name="Nishimura Y."/>
            <person name="Yoshida N."/>
            <person name="Kimura S."/>
            <person name="Sako Y."/>
            <person name="Yoshida T."/>
        </authorList>
    </citation>
    <scope>NUCLEOTIDE SEQUENCE [LARGE SCALE GENOMIC DNA]</scope>
    <source>
        <strain evidence="2 3">11-30S32</strain>
    </source>
</reference>
<dbReference type="AlphaFoldDB" id="A0A510PHR6"/>
<feature type="region of interest" description="Disordered" evidence="1">
    <location>
        <begin position="1"/>
        <end position="47"/>
    </location>
</feature>
<organism evidence="2 3">
    <name type="scientific">Microcystis aeruginosa 11-30S32</name>
    <dbReference type="NCBI Taxonomy" id="2358142"/>
    <lineage>
        <taxon>Bacteria</taxon>
        <taxon>Bacillati</taxon>
        <taxon>Cyanobacteriota</taxon>
        <taxon>Cyanophyceae</taxon>
        <taxon>Oscillatoriophycideae</taxon>
        <taxon>Chroococcales</taxon>
        <taxon>Microcystaceae</taxon>
        <taxon>Microcystis</taxon>
    </lineage>
</organism>
<evidence type="ECO:0000313" key="2">
    <source>
        <dbReference type="EMBL" id="GCA93342.1"/>
    </source>
</evidence>
<gene>
    <name evidence="2" type="ORF">MAE30S32_19940</name>
</gene>
<dbReference type="EMBL" id="BHVU01000102">
    <property type="protein sequence ID" value="GCA93342.1"/>
    <property type="molecule type" value="Genomic_DNA"/>
</dbReference>
<protein>
    <submittedName>
        <fullName evidence="2">Unnamed protein product</fullName>
    </submittedName>
</protein>
<name>A0A510PHR6_MICAE</name>
<accession>A0A510PHR6</accession>
<feature type="non-terminal residue" evidence="2">
    <location>
        <position position="47"/>
    </location>
</feature>